<dbReference type="Pfam" id="PF26176">
    <property type="entry name" value="zf_C2H2_17_2"/>
    <property type="match status" value="1"/>
</dbReference>
<dbReference type="EMBL" id="ML987190">
    <property type="protein sequence ID" value="KAF2254152.1"/>
    <property type="molecule type" value="Genomic_DNA"/>
</dbReference>
<protein>
    <recommendedName>
        <fullName evidence="2">C2H2-type domain-containing protein</fullName>
    </recommendedName>
</protein>
<evidence type="ECO:0000313" key="4">
    <source>
        <dbReference type="Proteomes" id="UP000800094"/>
    </source>
</evidence>
<feature type="domain" description="C2H2-type" evidence="2">
    <location>
        <begin position="239"/>
        <end position="269"/>
    </location>
</feature>
<dbReference type="RefSeq" id="XP_033689156.1">
    <property type="nucleotide sequence ID" value="XM_033826451.1"/>
</dbReference>
<evidence type="ECO:0000313" key="3">
    <source>
        <dbReference type="EMBL" id="KAF2254152.1"/>
    </source>
</evidence>
<name>A0A6A6IW43_9PLEO</name>
<dbReference type="GeneID" id="54579781"/>
<dbReference type="OrthoDB" id="3795794at2759"/>
<feature type="region of interest" description="Disordered" evidence="1">
    <location>
        <begin position="273"/>
        <end position="312"/>
    </location>
</feature>
<reference evidence="3" key="1">
    <citation type="journal article" date="2020" name="Stud. Mycol.">
        <title>101 Dothideomycetes genomes: a test case for predicting lifestyles and emergence of pathogens.</title>
        <authorList>
            <person name="Haridas S."/>
            <person name="Albert R."/>
            <person name="Binder M."/>
            <person name="Bloem J."/>
            <person name="Labutti K."/>
            <person name="Salamov A."/>
            <person name="Andreopoulos B."/>
            <person name="Baker S."/>
            <person name="Barry K."/>
            <person name="Bills G."/>
            <person name="Bluhm B."/>
            <person name="Cannon C."/>
            <person name="Castanera R."/>
            <person name="Culley D."/>
            <person name="Daum C."/>
            <person name="Ezra D."/>
            <person name="Gonzalez J."/>
            <person name="Henrissat B."/>
            <person name="Kuo A."/>
            <person name="Liang C."/>
            <person name="Lipzen A."/>
            <person name="Lutzoni F."/>
            <person name="Magnuson J."/>
            <person name="Mondo S."/>
            <person name="Nolan M."/>
            <person name="Ohm R."/>
            <person name="Pangilinan J."/>
            <person name="Park H.-J."/>
            <person name="Ramirez L."/>
            <person name="Alfaro M."/>
            <person name="Sun H."/>
            <person name="Tritt A."/>
            <person name="Yoshinaga Y."/>
            <person name="Zwiers L.-H."/>
            <person name="Turgeon B."/>
            <person name="Goodwin S."/>
            <person name="Spatafora J."/>
            <person name="Crous P."/>
            <person name="Grigoriev I."/>
        </authorList>
    </citation>
    <scope>NUCLEOTIDE SEQUENCE</scope>
    <source>
        <strain evidence="3">CBS 122368</strain>
    </source>
</reference>
<evidence type="ECO:0000256" key="1">
    <source>
        <dbReference type="SAM" id="MobiDB-lite"/>
    </source>
</evidence>
<keyword evidence="4" id="KW-1185">Reference proteome</keyword>
<feature type="domain" description="C2H2-type" evidence="2">
    <location>
        <begin position="203"/>
        <end position="229"/>
    </location>
</feature>
<dbReference type="Pfam" id="PF26177">
    <property type="entry name" value="zf_C2H2_17_1st"/>
    <property type="match status" value="1"/>
</dbReference>
<organism evidence="3 4">
    <name type="scientific">Trematosphaeria pertusa</name>
    <dbReference type="NCBI Taxonomy" id="390896"/>
    <lineage>
        <taxon>Eukaryota</taxon>
        <taxon>Fungi</taxon>
        <taxon>Dikarya</taxon>
        <taxon>Ascomycota</taxon>
        <taxon>Pezizomycotina</taxon>
        <taxon>Dothideomycetes</taxon>
        <taxon>Pleosporomycetidae</taxon>
        <taxon>Pleosporales</taxon>
        <taxon>Massarineae</taxon>
        <taxon>Trematosphaeriaceae</taxon>
        <taxon>Trematosphaeria</taxon>
    </lineage>
</organism>
<dbReference type="Gene3D" id="3.30.160.60">
    <property type="entry name" value="Classic Zinc Finger"/>
    <property type="match status" value="1"/>
</dbReference>
<dbReference type="SMART" id="SM00355">
    <property type="entry name" value="ZnF_C2H2"/>
    <property type="match status" value="2"/>
</dbReference>
<proteinExistence type="predicted"/>
<dbReference type="InterPro" id="IPR013087">
    <property type="entry name" value="Znf_C2H2_type"/>
</dbReference>
<dbReference type="Proteomes" id="UP000800094">
    <property type="component" value="Unassembled WGS sequence"/>
</dbReference>
<dbReference type="InterPro" id="IPR059095">
    <property type="entry name" value="Znf_C2H2_17_2nd"/>
</dbReference>
<dbReference type="InterPro" id="IPR059009">
    <property type="entry name" value="Znf_C2H2_17_1st"/>
</dbReference>
<evidence type="ECO:0000259" key="2">
    <source>
        <dbReference type="SMART" id="SM00355"/>
    </source>
</evidence>
<feature type="compositionally biased region" description="Low complexity" evidence="1">
    <location>
        <begin position="75"/>
        <end position="90"/>
    </location>
</feature>
<dbReference type="AlphaFoldDB" id="A0A6A6IW43"/>
<feature type="region of interest" description="Disordered" evidence="1">
    <location>
        <begin position="68"/>
        <end position="103"/>
    </location>
</feature>
<gene>
    <name evidence="3" type="ORF">BU26DRAFT_499969</name>
</gene>
<accession>A0A6A6IW43</accession>
<sequence>MDLHCEACKHDVCHICRCTPSCPRRCLSPVADLVFNPDASSMNDFDFEPDPHLLPILPFDFEPDPIWPSSHTDLSDSADPSDRSPSIASPYGSDCTDISHPPRAESKGKIVVNRTYTEFAKRAIKEPTEWNSSSYVQPWTLSRDTYIDEEAESKHARDHPMYQTILGEDELYHCPFEGEHQCNHKPTKLKCNYEYVDSHLRPFKCKNTTCSGARFSSTACLLRHEREAHGMHGHGSKPHLCIFPNCERAVPGKGFPRRYNLFDHMKRVHNYTTQTVPSEDVSSGLGASAKGVHRKRKALDQQEGRKRVRLGS</sequence>